<keyword evidence="4" id="KW-0326">Glycosidase</keyword>
<dbReference type="CDD" id="cd18613">
    <property type="entry name" value="GH130"/>
    <property type="match status" value="1"/>
</dbReference>
<evidence type="ECO:0000256" key="2">
    <source>
        <dbReference type="ARBA" id="ARBA00022679"/>
    </source>
</evidence>
<dbReference type="STRING" id="710696.Intca_3047"/>
<keyword evidence="1" id="KW-0328">Glycosyltransferase</keyword>
<evidence type="ECO:0000313" key="5">
    <source>
        <dbReference type="Proteomes" id="UP000008914"/>
    </source>
</evidence>
<dbReference type="HOGENOM" id="CLU_640768_0_0_11"/>
<dbReference type="GO" id="GO:0016757">
    <property type="term" value="F:glycosyltransferase activity"/>
    <property type="evidence" value="ECO:0007669"/>
    <property type="project" value="UniProtKB-KW"/>
</dbReference>
<dbReference type="InterPro" id="IPR007184">
    <property type="entry name" value="Mannoside_phosphorylase"/>
</dbReference>
<organism evidence="4 5">
    <name type="scientific">Intrasporangium calvum (strain ATCC 23552 / DSM 43043 / JCM 3097 / NBRC 12989 / NCIMB 10167 / NRRL B-3866 / 7 KIP)</name>
    <dbReference type="NCBI Taxonomy" id="710696"/>
    <lineage>
        <taxon>Bacteria</taxon>
        <taxon>Bacillati</taxon>
        <taxon>Actinomycetota</taxon>
        <taxon>Actinomycetes</taxon>
        <taxon>Micrococcales</taxon>
        <taxon>Intrasporangiaceae</taxon>
        <taxon>Intrasporangium</taxon>
    </lineage>
</organism>
<dbReference type="GO" id="GO:0016798">
    <property type="term" value="F:hydrolase activity, acting on glycosyl bonds"/>
    <property type="evidence" value="ECO:0007669"/>
    <property type="project" value="UniProtKB-KW"/>
</dbReference>
<dbReference type="OrthoDB" id="9776657at2"/>
<dbReference type="RefSeq" id="WP_013493847.1">
    <property type="nucleotide sequence ID" value="NC_014830.1"/>
</dbReference>
<dbReference type="Pfam" id="PF04041">
    <property type="entry name" value="Glyco_hydro_130"/>
    <property type="match status" value="1"/>
</dbReference>
<dbReference type="KEGG" id="ica:Intca_3047"/>
<dbReference type="PANTHER" id="PTHR34106:SF4">
    <property type="entry name" value="BLL5143 PROTEIN"/>
    <property type="match status" value="1"/>
</dbReference>
<keyword evidence="2" id="KW-0808">Transferase</keyword>
<dbReference type="AlphaFoldDB" id="E6SBZ5"/>
<dbReference type="InterPro" id="IPR023296">
    <property type="entry name" value="Glyco_hydro_beta-prop_sf"/>
</dbReference>
<protein>
    <submittedName>
        <fullName evidence="4">Glycosidase related protein</fullName>
    </submittedName>
</protein>
<evidence type="ECO:0000313" key="4">
    <source>
        <dbReference type="EMBL" id="ADU49535.1"/>
    </source>
</evidence>
<dbReference type="EMBL" id="CP002343">
    <property type="protein sequence ID" value="ADU49535.1"/>
    <property type="molecule type" value="Genomic_DNA"/>
</dbReference>
<dbReference type="eggNOG" id="COG2152">
    <property type="taxonomic scope" value="Bacteria"/>
</dbReference>
<comment type="similarity">
    <text evidence="3">Belongs to the glycosyl hydrolase 130 family.</text>
</comment>
<keyword evidence="5" id="KW-1185">Reference proteome</keyword>
<dbReference type="SUPFAM" id="SSF75005">
    <property type="entry name" value="Arabinanase/levansucrase/invertase"/>
    <property type="match status" value="1"/>
</dbReference>
<name>E6SBZ5_INTC7</name>
<keyword evidence="4" id="KW-0378">Hydrolase</keyword>
<reference evidence="4 5" key="1">
    <citation type="journal article" date="2010" name="Stand. Genomic Sci.">
        <title>Complete genome sequence of Intrasporangium calvum type strain (7 KIP).</title>
        <authorList>
            <person name="Del Rio T.G."/>
            <person name="Chertkov O."/>
            <person name="Yasawong M."/>
            <person name="Lucas S."/>
            <person name="Deshpande S."/>
            <person name="Cheng J.F."/>
            <person name="Detter C."/>
            <person name="Tapia R."/>
            <person name="Han C."/>
            <person name="Goodwin L."/>
            <person name="Pitluck S."/>
            <person name="Liolios K."/>
            <person name="Ivanova N."/>
            <person name="Mavromatis K."/>
            <person name="Pati A."/>
            <person name="Chen A."/>
            <person name="Palaniappan K."/>
            <person name="Land M."/>
            <person name="Hauser L."/>
            <person name="Chang Y.J."/>
            <person name="Jeffries C.D."/>
            <person name="Rohde M."/>
            <person name="Pukall R."/>
            <person name="Sikorski J."/>
            <person name="Goker M."/>
            <person name="Woyke T."/>
            <person name="Bristow J."/>
            <person name="Eisen J.A."/>
            <person name="Markowitz V."/>
            <person name="Hugenholtz P."/>
            <person name="Kyrpides N.C."/>
            <person name="Klenk H.P."/>
            <person name="Lapidus A."/>
        </authorList>
    </citation>
    <scope>NUCLEOTIDE SEQUENCE [LARGE SCALE GENOMIC DNA]</scope>
    <source>
        <strain evidence="5">ATCC 23552 / DSM 43043 / JCM 3097 / NBRC 12989 / 7 KIP</strain>
    </source>
</reference>
<proteinExistence type="inferred from homology"/>
<dbReference type="Proteomes" id="UP000008914">
    <property type="component" value="Chromosome"/>
</dbReference>
<sequence>MSYQADLVRRSPVVLRPDSRRVIARPFLPGHELPSQGISRADSVVQRLVALPEMDVEKTLAATLAAHAGRHADLLASFREHYELVAHRVPSGAGISSDRADLIGAYLTHEYAIEAAALFNPSIAAHPDQSGLEPGEIRFIMTARAVGEGHVSSVEFRTGTLAAHDVVRLDEARTHLTTGRMTQSPMSTEFLREALDEDGDAVTAQSVLGRLPEQFTAPQLEAVLASSELDSPRRSGPDGLLDRIRRMAASTYELTFPTTSDLSERVIFPRTEAESHGIEDARLVRFTDDDGSIRYYATYTAYDGSGIAPHLLSTTDFETFSMRPQLGLAAKNKGMALFPRRIGGSYWSLSRWDRESISVASSVDALRWGQPVTVLRPTQPWELIQLGGCSSPLETAEGWIVITHGVGPMRTYGLGAVLLDLDDPTLVLGALTEPLMTAAPDERDGYVPNVLYSCGGLIRDETIVLPYGCSDSSIRFAFIDLPGLLSRLLADPGTVPASER</sequence>
<evidence type="ECO:0000256" key="1">
    <source>
        <dbReference type="ARBA" id="ARBA00022676"/>
    </source>
</evidence>
<dbReference type="PANTHER" id="PTHR34106">
    <property type="entry name" value="GLYCOSIDASE"/>
    <property type="match status" value="1"/>
</dbReference>
<accession>E6SBZ5</accession>
<gene>
    <name evidence="4" type="ordered locus">Intca_3047</name>
</gene>
<dbReference type="Gene3D" id="2.115.10.20">
    <property type="entry name" value="Glycosyl hydrolase domain, family 43"/>
    <property type="match status" value="1"/>
</dbReference>
<evidence type="ECO:0000256" key="3">
    <source>
        <dbReference type="ARBA" id="ARBA00024356"/>
    </source>
</evidence>